<organism evidence="4 5">
    <name type="scientific">Microvirga alba</name>
    <dbReference type="NCBI Taxonomy" id="2791025"/>
    <lineage>
        <taxon>Bacteria</taxon>
        <taxon>Pseudomonadati</taxon>
        <taxon>Pseudomonadota</taxon>
        <taxon>Alphaproteobacteria</taxon>
        <taxon>Hyphomicrobiales</taxon>
        <taxon>Methylobacteriaceae</taxon>
        <taxon>Microvirga</taxon>
    </lineage>
</organism>
<feature type="region of interest" description="Disordered" evidence="3">
    <location>
        <begin position="431"/>
        <end position="451"/>
    </location>
</feature>
<evidence type="ECO:0000313" key="4">
    <source>
        <dbReference type="EMBL" id="MBF9233414.1"/>
    </source>
</evidence>
<sequence>MPFPSLWGPEFAVNTTTAGAQTFPCVATFKDGSFVAVWEDRQPTTGTEYTAELRGQIFNADGTKRGSEFAVNSTVANDQGSPAITVLNDGRFVVSWEDHSGAGGEDGWGIRARVFKANGTAVGADFQVNTTKAADQIYTSIAALSNGGFAVTYTDFSTALPQIRSRIFDAGLRPVGDNDGVVNSNLAKGHGAAHIIGLRSGYVALFAEGDADASNVSIRGRIFDGSGAPVAGLPEFAISSFATGGGAFSPSGTLLSDGRFVAVWTQYSAAGVQVVKAKIFKANGEAASGEIAVNQIVLGKEWIGDRVGVTALDDGGFSVTYTNPKNAGQWDIRAAIFNGAGQRVGSDVLVSPQNVMGDKALPALATMADGRLIATWLDESGRDVDAVGVSAQFLDPRSKGIVLAGTSQDDHYVGSAFDDFLSGGAGNDQLYGEGGNDTLDGGPGLDTLNGGPGDDTYIVDTLADVIVEEFNGGFDTVVVPVDTHLQVVTAIEALTAAPGTAPITLTGNTGANKLTGNDGDNVLIGGGGADTLIGGGGNDTFKVTSSNTQVSDSSGYDTVEAEVSYALQENSGIEKLVAAFEADKDSFSFTGDSGANFIKGNAGKNTLKGMAGDDTLVGSLGNDTLYGGAGKDVFLFNKKASKTNLDKIADFNVVDDTIQLSKSVFSKIAKKGVLAKSAFWIGAEAHDASDRIIYNSKKGILYYDADGSGKGAAIQIATLSKNLKLKAGDFFIV</sequence>
<evidence type="ECO:0000313" key="5">
    <source>
        <dbReference type="Proteomes" id="UP000599312"/>
    </source>
</evidence>
<dbReference type="EMBL" id="JADQDO010000003">
    <property type="protein sequence ID" value="MBF9233414.1"/>
    <property type="molecule type" value="Genomic_DNA"/>
</dbReference>
<reference evidence="4" key="1">
    <citation type="submission" date="2020-11" db="EMBL/GenBank/DDBJ databases">
        <authorList>
            <person name="Kim M.K."/>
        </authorList>
    </citation>
    <scope>NUCLEOTIDE SEQUENCE</scope>
    <source>
        <strain evidence="4">BT350</strain>
    </source>
</reference>
<dbReference type="InterPro" id="IPR050557">
    <property type="entry name" value="RTX_toxin/Mannuronan_C5-epim"/>
</dbReference>
<comment type="caution">
    <text evidence="4">The sequence shown here is derived from an EMBL/GenBank/DDBJ whole genome shotgun (WGS) entry which is preliminary data.</text>
</comment>
<proteinExistence type="predicted"/>
<evidence type="ECO:0000256" key="1">
    <source>
        <dbReference type="ARBA" id="ARBA00004613"/>
    </source>
</evidence>
<dbReference type="PANTHER" id="PTHR38340">
    <property type="entry name" value="S-LAYER PROTEIN"/>
    <property type="match status" value="1"/>
</dbReference>
<keyword evidence="5" id="KW-1185">Reference proteome</keyword>
<comment type="subcellular location">
    <subcellularLocation>
        <location evidence="1">Secreted</location>
    </subcellularLocation>
</comment>
<dbReference type="Pfam" id="PF00353">
    <property type="entry name" value="HemolysinCabind"/>
    <property type="match status" value="3"/>
</dbReference>
<dbReference type="GO" id="GO:0005509">
    <property type="term" value="F:calcium ion binding"/>
    <property type="evidence" value="ECO:0007669"/>
    <property type="project" value="InterPro"/>
</dbReference>
<dbReference type="Gene3D" id="2.150.10.10">
    <property type="entry name" value="Serralysin-like metalloprotease, C-terminal"/>
    <property type="match status" value="2"/>
</dbReference>
<dbReference type="PANTHER" id="PTHR38340:SF1">
    <property type="entry name" value="S-LAYER PROTEIN"/>
    <property type="match status" value="1"/>
</dbReference>
<keyword evidence="2" id="KW-0964">Secreted</keyword>
<protein>
    <submittedName>
        <fullName evidence="4">Calcium-binding protein</fullName>
    </submittedName>
</protein>
<gene>
    <name evidence="4" type="ORF">I2H38_08475</name>
</gene>
<evidence type="ECO:0000256" key="2">
    <source>
        <dbReference type="ARBA" id="ARBA00022525"/>
    </source>
</evidence>
<dbReference type="InterPro" id="IPR011049">
    <property type="entry name" value="Serralysin-like_metalloprot_C"/>
</dbReference>
<name>A0A931BRE6_9HYPH</name>
<dbReference type="PROSITE" id="PS00330">
    <property type="entry name" value="HEMOLYSIN_CALCIUM"/>
    <property type="match status" value="3"/>
</dbReference>
<evidence type="ECO:0000256" key="3">
    <source>
        <dbReference type="SAM" id="MobiDB-lite"/>
    </source>
</evidence>
<dbReference type="RefSeq" id="WP_196271421.1">
    <property type="nucleotide sequence ID" value="NZ_JADQDO010000003.1"/>
</dbReference>
<dbReference type="GO" id="GO:0005576">
    <property type="term" value="C:extracellular region"/>
    <property type="evidence" value="ECO:0007669"/>
    <property type="project" value="UniProtKB-SubCell"/>
</dbReference>
<dbReference type="Proteomes" id="UP000599312">
    <property type="component" value="Unassembled WGS sequence"/>
</dbReference>
<dbReference type="InterPro" id="IPR018511">
    <property type="entry name" value="Hemolysin-typ_Ca-bd_CS"/>
</dbReference>
<dbReference type="AlphaFoldDB" id="A0A931BRE6"/>
<dbReference type="InterPro" id="IPR001343">
    <property type="entry name" value="Hemolysn_Ca-bd"/>
</dbReference>
<dbReference type="PRINTS" id="PR00313">
    <property type="entry name" value="CABNDNGRPT"/>
</dbReference>
<dbReference type="SUPFAM" id="SSF51120">
    <property type="entry name" value="beta-Roll"/>
    <property type="match status" value="3"/>
</dbReference>
<accession>A0A931BRE6</accession>